<organism evidence="1 2">
    <name type="scientific">Porites evermanni</name>
    <dbReference type="NCBI Taxonomy" id="104178"/>
    <lineage>
        <taxon>Eukaryota</taxon>
        <taxon>Metazoa</taxon>
        <taxon>Cnidaria</taxon>
        <taxon>Anthozoa</taxon>
        <taxon>Hexacorallia</taxon>
        <taxon>Scleractinia</taxon>
        <taxon>Fungiina</taxon>
        <taxon>Poritidae</taxon>
        <taxon>Porites</taxon>
    </lineage>
</organism>
<protein>
    <submittedName>
        <fullName evidence="1">Uncharacterized protein</fullName>
    </submittedName>
</protein>
<sequence length="139" mass="15727">PPKRHKGRSVLTPNAVECIDIAKTFKESIYIAESSNRLEDYTKVFLDQIKKCSKTKKKDDTEMHQSGHPLLKFSHQRQKSIAIKYTISKSLLVSCLGVDYVKVIKGASNGNELLLVFEQIVETSRPDGFVLLERGDTFL</sequence>
<reference evidence="1 2" key="1">
    <citation type="submission" date="2022-05" db="EMBL/GenBank/DDBJ databases">
        <authorList>
            <consortium name="Genoscope - CEA"/>
            <person name="William W."/>
        </authorList>
    </citation>
    <scope>NUCLEOTIDE SEQUENCE [LARGE SCALE GENOMIC DNA]</scope>
</reference>
<proteinExistence type="predicted"/>
<feature type="non-terminal residue" evidence="1">
    <location>
        <position position="1"/>
    </location>
</feature>
<feature type="non-terminal residue" evidence="1">
    <location>
        <position position="139"/>
    </location>
</feature>
<comment type="caution">
    <text evidence="1">The sequence shown here is derived from an EMBL/GenBank/DDBJ whole genome shotgun (WGS) entry which is preliminary data.</text>
</comment>
<accession>A0ABN8MJ61</accession>
<name>A0ABN8MJ61_9CNID</name>
<evidence type="ECO:0000313" key="2">
    <source>
        <dbReference type="Proteomes" id="UP001159427"/>
    </source>
</evidence>
<evidence type="ECO:0000313" key="1">
    <source>
        <dbReference type="EMBL" id="CAH3029535.1"/>
    </source>
</evidence>
<gene>
    <name evidence="1" type="ORF">PEVE_00036308</name>
</gene>
<dbReference type="Proteomes" id="UP001159427">
    <property type="component" value="Unassembled WGS sequence"/>
</dbReference>
<keyword evidence="2" id="KW-1185">Reference proteome</keyword>
<dbReference type="EMBL" id="CALNXI010000578">
    <property type="protein sequence ID" value="CAH3029535.1"/>
    <property type="molecule type" value="Genomic_DNA"/>
</dbReference>